<comment type="caution">
    <text evidence="2">The sequence shown here is derived from an EMBL/GenBank/DDBJ whole genome shotgun (WGS) entry which is preliminary data.</text>
</comment>
<sequence length="235" mass="25176">MKGGGLRAQGFCRVLLIVAKPPILMAAVLLWYREDEGRVEGYRNRREVPPPLCELVRRVGSRTDNSDSGSAQLHTASTTTGETVSTATLGAAAMARARTRGDKDGKERKSPLPAAVGLEPTAVVDVAAWAVSTTTSMLASVEMVWVVRATSVGKSLKGGEGVTTNLIDSITSWLSIGSKPQSFLTPLPECALVGCLTDFNVIPECALVGCLADFNVTPSWPKLIFFHFNEWTKIL</sequence>
<dbReference type="Proteomes" id="UP001341840">
    <property type="component" value="Unassembled WGS sequence"/>
</dbReference>
<feature type="compositionally biased region" description="Low complexity" evidence="1">
    <location>
        <begin position="75"/>
        <end position="87"/>
    </location>
</feature>
<feature type="compositionally biased region" description="Polar residues" evidence="1">
    <location>
        <begin position="62"/>
        <end position="74"/>
    </location>
</feature>
<proteinExistence type="predicted"/>
<feature type="region of interest" description="Disordered" evidence="1">
    <location>
        <begin position="60"/>
        <end position="87"/>
    </location>
</feature>
<accession>A0ABU6VEL1</accession>
<reference evidence="2 3" key="1">
    <citation type="journal article" date="2023" name="Plants (Basel)">
        <title>Bridging the Gap: Combining Genomics and Transcriptomics Approaches to Understand Stylosanthes scabra, an Orphan Legume from the Brazilian Caatinga.</title>
        <authorList>
            <person name="Ferreira-Neto J.R.C."/>
            <person name="da Silva M.D."/>
            <person name="Binneck E."/>
            <person name="de Melo N.F."/>
            <person name="da Silva R.H."/>
            <person name="de Melo A.L.T.M."/>
            <person name="Pandolfi V."/>
            <person name="Bustamante F.O."/>
            <person name="Brasileiro-Vidal A.C."/>
            <person name="Benko-Iseppon A.M."/>
        </authorList>
    </citation>
    <scope>NUCLEOTIDE SEQUENCE [LARGE SCALE GENOMIC DNA]</scope>
    <source>
        <tissue evidence="2">Leaves</tissue>
    </source>
</reference>
<protein>
    <recommendedName>
        <fullName evidence="4">Secreted protein</fullName>
    </recommendedName>
</protein>
<evidence type="ECO:0008006" key="4">
    <source>
        <dbReference type="Google" id="ProtNLM"/>
    </source>
</evidence>
<evidence type="ECO:0000313" key="2">
    <source>
        <dbReference type="EMBL" id="MED6172006.1"/>
    </source>
</evidence>
<evidence type="ECO:0000256" key="1">
    <source>
        <dbReference type="SAM" id="MobiDB-lite"/>
    </source>
</evidence>
<organism evidence="2 3">
    <name type="scientific">Stylosanthes scabra</name>
    <dbReference type="NCBI Taxonomy" id="79078"/>
    <lineage>
        <taxon>Eukaryota</taxon>
        <taxon>Viridiplantae</taxon>
        <taxon>Streptophyta</taxon>
        <taxon>Embryophyta</taxon>
        <taxon>Tracheophyta</taxon>
        <taxon>Spermatophyta</taxon>
        <taxon>Magnoliopsida</taxon>
        <taxon>eudicotyledons</taxon>
        <taxon>Gunneridae</taxon>
        <taxon>Pentapetalae</taxon>
        <taxon>rosids</taxon>
        <taxon>fabids</taxon>
        <taxon>Fabales</taxon>
        <taxon>Fabaceae</taxon>
        <taxon>Papilionoideae</taxon>
        <taxon>50 kb inversion clade</taxon>
        <taxon>dalbergioids sensu lato</taxon>
        <taxon>Dalbergieae</taxon>
        <taxon>Pterocarpus clade</taxon>
        <taxon>Stylosanthes</taxon>
    </lineage>
</organism>
<keyword evidence="3" id="KW-1185">Reference proteome</keyword>
<feature type="compositionally biased region" description="Basic and acidic residues" evidence="1">
    <location>
        <begin position="99"/>
        <end position="110"/>
    </location>
</feature>
<dbReference type="EMBL" id="JASCZI010151321">
    <property type="protein sequence ID" value="MED6172006.1"/>
    <property type="molecule type" value="Genomic_DNA"/>
</dbReference>
<name>A0ABU6VEL1_9FABA</name>
<evidence type="ECO:0000313" key="3">
    <source>
        <dbReference type="Proteomes" id="UP001341840"/>
    </source>
</evidence>
<gene>
    <name evidence="2" type="ORF">PIB30_046162</name>
</gene>
<feature type="region of interest" description="Disordered" evidence="1">
    <location>
        <begin position="94"/>
        <end position="113"/>
    </location>
</feature>